<dbReference type="EMBL" id="JAUSQL010000001">
    <property type="protein sequence ID" value="MDP9833105.1"/>
    <property type="molecule type" value="Genomic_DNA"/>
</dbReference>
<comment type="cofactor">
    <cofactor evidence="6">
        <name>Mg(2+)</name>
        <dbReference type="ChEBI" id="CHEBI:18420"/>
    </cofactor>
    <cofactor evidence="6">
        <name>Mn(2+)</name>
        <dbReference type="ChEBI" id="CHEBI:29035"/>
    </cofactor>
</comment>
<feature type="compositionally biased region" description="Gly residues" evidence="7">
    <location>
        <begin position="195"/>
        <end position="208"/>
    </location>
</feature>
<dbReference type="PANTHER" id="PTHR42916">
    <property type="entry name" value="2-SUCCINYL-5-ENOLPYRUVYL-6-HYDROXY-3-CYCLOHEXENE-1-CARBOXYLATE SYNTHASE"/>
    <property type="match status" value="1"/>
</dbReference>
<comment type="similarity">
    <text evidence="6">Belongs to the TPP enzyme family. MenD subfamily.</text>
</comment>
<comment type="cofactor">
    <cofactor evidence="6">
        <name>thiamine diphosphate</name>
        <dbReference type="ChEBI" id="CHEBI:58937"/>
    </cofactor>
    <text evidence="6">Binds 1 thiamine pyrophosphate per subunit.</text>
</comment>
<keyword evidence="1 6" id="KW-0808">Transferase</keyword>
<dbReference type="Pfam" id="PF02776">
    <property type="entry name" value="TPP_enzyme_N"/>
    <property type="match status" value="1"/>
</dbReference>
<dbReference type="PIRSF" id="PIRSF004983">
    <property type="entry name" value="MenD"/>
    <property type="match status" value="1"/>
</dbReference>
<feature type="domain" description="Thiamine pyrophosphate enzyme N-terminal TPP-binding" evidence="9">
    <location>
        <begin position="12"/>
        <end position="124"/>
    </location>
</feature>
<evidence type="ECO:0000256" key="3">
    <source>
        <dbReference type="ARBA" id="ARBA00022842"/>
    </source>
</evidence>
<evidence type="ECO:0000256" key="1">
    <source>
        <dbReference type="ARBA" id="ARBA00022679"/>
    </source>
</evidence>
<sequence length="571" mass="59049">MNVQLEASTRMAREIVAELVRQGVRRFVLCPGSRSAPLAYALADAEAAGVLDLHVETDERVAGFVALGSGLAGQVAAVVTTSGSAVANLHPAVEEARYAGVPLLVLAADRPHEKRGVRASQTADHRGILEGSVRFVAEIAADAPSVRGQVVRATRVALGQAGPVLVNVAFREPLMPAAPWTDVAAQCEPRTPSGPGSGAGGAGTGDTGAGVRTVVVAGPSIRSNPLYVRELPDLGGVPILAEPTSELRGHPNAVAAHPLLLRTGLGERVERVVVLGHPTLTRDVSALLADREVYVVDEAAGYTDVAGIAQVVELEDVPELLAGSPAQWLAEWKDASRRADAAIEEALVEGAPAGAAGRGAPPGCDKGISGAVGLSTAAIARALTESAVPTHLAASTIIREVNLYGRAPAGPMYANRGLAGIDGTMSTAIGTALATGEPTRVVVGDLAFIHDATSLVATASQEGPRLDVVVIDDHGGSLFSTLEYGAGPEGPYDRVFRTEKRLDVEAFARAVGVEYRRVRALGELRAALAEDFRVRILHIDVGRVPMADERAARQGLAARVLAAVGSGCWPR</sequence>
<dbReference type="InterPro" id="IPR011766">
    <property type="entry name" value="TPP_enzyme_TPP-bd"/>
</dbReference>
<keyword evidence="11" id="KW-1185">Reference proteome</keyword>
<evidence type="ECO:0000256" key="7">
    <source>
        <dbReference type="SAM" id="MobiDB-lite"/>
    </source>
</evidence>
<evidence type="ECO:0000259" key="9">
    <source>
        <dbReference type="Pfam" id="PF02776"/>
    </source>
</evidence>
<dbReference type="InterPro" id="IPR012001">
    <property type="entry name" value="Thiamin_PyroP_enz_TPP-bd_dom"/>
</dbReference>
<dbReference type="NCBIfam" id="TIGR00173">
    <property type="entry name" value="menD"/>
    <property type="match status" value="1"/>
</dbReference>
<protein>
    <recommendedName>
        <fullName evidence="6">2-succinyl-5-enolpyruvyl-6-hydroxy-3-cyclohexene-1-carboxylate synthase</fullName>
        <shortName evidence="6">SEPHCHC synthase</shortName>
        <ecNumber evidence="6">2.2.1.9</ecNumber>
    </recommendedName>
    <alternativeName>
        <fullName evidence="6">Menaquinone biosynthesis protein MenD</fullName>
    </alternativeName>
</protein>
<keyword evidence="2 6" id="KW-0479">Metal-binding</keyword>
<dbReference type="GO" id="GO:0070204">
    <property type="term" value="F:2-succinyl-5-enolpyruvyl-6-hydroxy-3-cyclohexene-1-carboxylic-acid synthase activity"/>
    <property type="evidence" value="ECO:0007669"/>
    <property type="project" value="UniProtKB-EC"/>
</dbReference>
<keyword evidence="6" id="KW-0474">Menaquinone biosynthesis</keyword>
<dbReference type="SUPFAM" id="SSF52518">
    <property type="entry name" value="Thiamin diphosphate-binding fold (THDP-binding)"/>
    <property type="match status" value="2"/>
</dbReference>
<keyword evidence="4 6" id="KW-0786">Thiamine pyrophosphate</keyword>
<feature type="domain" description="Thiamine pyrophosphate enzyme TPP-binding" evidence="8">
    <location>
        <begin position="411"/>
        <end position="532"/>
    </location>
</feature>
<keyword evidence="5 6" id="KW-0464">Manganese</keyword>
<dbReference type="CDD" id="cd02009">
    <property type="entry name" value="TPP_SHCHC_synthase"/>
    <property type="match status" value="1"/>
</dbReference>
<dbReference type="Gene3D" id="3.40.50.1220">
    <property type="entry name" value="TPP-binding domain"/>
    <property type="match status" value="1"/>
</dbReference>
<dbReference type="RefSeq" id="WP_307635174.1">
    <property type="nucleotide sequence ID" value="NZ_JAUSQL010000001.1"/>
</dbReference>
<keyword evidence="3 6" id="KW-0460">Magnesium</keyword>
<dbReference type="HAMAP" id="MF_01659">
    <property type="entry name" value="MenD"/>
    <property type="match status" value="1"/>
</dbReference>
<comment type="caution">
    <text evidence="10">The sequence shown here is derived from an EMBL/GenBank/DDBJ whole genome shotgun (WGS) entry which is preliminary data.</text>
</comment>
<comment type="catalytic activity">
    <reaction evidence="6">
        <text>isochorismate + 2-oxoglutarate + H(+) = 5-enolpyruvoyl-6-hydroxy-2-succinyl-cyclohex-3-ene-1-carboxylate + CO2</text>
        <dbReference type="Rhea" id="RHEA:25593"/>
        <dbReference type="ChEBI" id="CHEBI:15378"/>
        <dbReference type="ChEBI" id="CHEBI:16526"/>
        <dbReference type="ChEBI" id="CHEBI:16810"/>
        <dbReference type="ChEBI" id="CHEBI:29780"/>
        <dbReference type="ChEBI" id="CHEBI:58818"/>
        <dbReference type="EC" id="2.2.1.9"/>
    </reaction>
</comment>
<proteinExistence type="inferred from homology"/>
<evidence type="ECO:0000256" key="4">
    <source>
        <dbReference type="ARBA" id="ARBA00023052"/>
    </source>
</evidence>
<organism evidence="10 11">
    <name type="scientific">Trueperella abortisuis</name>
    <dbReference type="NCBI Taxonomy" id="445930"/>
    <lineage>
        <taxon>Bacteria</taxon>
        <taxon>Bacillati</taxon>
        <taxon>Actinomycetota</taxon>
        <taxon>Actinomycetes</taxon>
        <taxon>Actinomycetales</taxon>
        <taxon>Actinomycetaceae</taxon>
        <taxon>Trueperella</taxon>
    </lineage>
</organism>
<dbReference type="InterPro" id="IPR004433">
    <property type="entry name" value="MenaQ_synth_MenD"/>
</dbReference>
<evidence type="ECO:0000256" key="6">
    <source>
        <dbReference type="HAMAP-Rule" id="MF_01659"/>
    </source>
</evidence>
<evidence type="ECO:0000313" key="11">
    <source>
        <dbReference type="Proteomes" id="UP001230145"/>
    </source>
</evidence>
<dbReference type="PANTHER" id="PTHR42916:SF1">
    <property type="entry name" value="PROTEIN PHYLLO, CHLOROPLASTIC"/>
    <property type="match status" value="1"/>
</dbReference>
<comment type="subunit">
    <text evidence="6">Homodimer.</text>
</comment>
<reference evidence="10 11" key="1">
    <citation type="submission" date="2023-07" db="EMBL/GenBank/DDBJ databases">
        <title>Sequencing the genomes of 1000 actinobacteria strains.</title>
        <authorList>
            <person name="Klenk H.-P."/>
        </authorList>
    </citation>
    <scope>NUCLEOTIDE SEQUENCE [LARGE SCALE GENOMIC DNA]</scope>
    <source>
        <strain evidence="10 11">DSM 19515</strain>
    </source>
</reference>
<dbReference type="Proteomes" id="UP001230145">
    <property type="component" value="Unassembled WGS sequence"/>
</dbReference>
<dbReference type="Pfam" id="PF02775">
    <property type="entry name" value="TPP_enzyme_C"/>
    <property type="match status" value="1"/>
</dbReference>
<gene>
    <name evidence="6" type="primary">menD</name>
    <name evidence="10" type="ORF">J2S45_001784</name>
</gene>
<evidence type="ECO:0000313" key="10">
    <source>
        <dbReference type="EMBL" id="MDP9833105.1"/>
    </source>
</evidence>
<comment type="pathway">
    <text evidence="6">Quinol/quinone metabolism; menaquinone biosynthesis.</text>
</comment>
<dbReference type="EC" id="2.2.1.9" evidence="6"/>
<name>A0ABT9PMD4_9ACTO</name>
<evidence type="ECO:0000256" key="5">
    <source>
        <dbReference type="ARBA" id="ARBA00023211"/>
    </source>
</evidence>
<dbReference type="InterPro" id="IPR029061">
    <property type="entry name" value="THDP-binding"/>
</dbReference>
<dbReference type="Gene3D" id="3.40.50.970">
    <property type="match status" value="2"/>
</dbReference>
<evidence type="ECO:0000259" key="8">
    <source>
        <dbReference type="Pfam" id="PF02775"/>
    </source>
</evidence>
<feature type="region of interest" description="Disordered" evidence="7">
    <location>
        <begin position="186"/>
        <end position="208"/>
    </location>
</feature>
<accession>A0ABT9PMD4</accession>
<comment type="function">
    <text evidence="6">Catalyzes the thiamine diphosphate-dependent decarboxylation of 2-oxoglutarate and the subsequent addition of the resulting succinic semialdehyde-thiamine pyrophosphate anion to isochorismate to yield 2-succinyl-5-enolpyruvyl-6-hydroxy-3-cyclohexene-1-carboxylate (SEPHCHC).</text>
</comment>
<comment type="pathway">
    <text evidence="6">Quinol/quinone metabolism; 1,4-dihydroxy-2-naphthoate biosynthesis; 1,4-dihydroxy-2-naphthoate from chorismate: step 2/7.</text>
</comment>
<evidence type="ECO:0000256" key="2">
    <source>
        <dbReference type="ARBA" id="ARBA00022723"/>
    </source>
</evidence>